<dbReference type="EMBL" id="JXXN02000854">
    <property type="protein sequence ID" value="THD26127.1"/>
    <property type="molecule type" value="Genomic_DNA"/>
</dbReference>
<dbReference type="Proteomes" id="UP000230066">
    <property type="component" value="Unassembled WGS sequence"/>
</dbReference>
<gene>
    <name evidence="1" type="ORF">D915_003050</name>
</gene>
<comment type="caution">
    <text evidence="1">The sequence shown here is derived from an EMBL/GenBank/DDBJ whole genome shotgun (WGS) entry which is preliminary data.</text>
</comment>
<proteinExistence type="predicted"/>
<accession>A0A4E0RWW5</accession>
<keyword evidence="2" id="KW-1185">Reference proteome</keyword>
<protein>
    <submittedName>
        <fullName evidence="1">Uncharacterized protein</fullName>
    </submittedName>
</protein>
<organism evidence="1 2">
    <name type="scientific">Fasciola hepatica</name>
    <name type="common">Liver fluke</name>
    <dbReference type="NCBI Taxonomy" id="6192"/>
    <lineage>
        <taxon>Eukaryota</taxon>
        <taxon>Metazoa</taxon>
        <taxon>Spiralia</taxon>
        <taxon>Lophotrochozoa</taxon>
        <taxon>Platyhelminthes</taxon>
        <taxon>Trematoda</taxon>
        <taxon>Digenea</taxon>
        <taxon>Plagiorchiida</taxon>
        <taxon>Echinostomata</taxon>
        <taxon>Echinostomatoidea</taxon>
        <taxon>Fasciolidae</taxon>
        <taxon>Fasciola</taxon>
    </lineage>
</organism>
<sequence>MIYFVLLSGLNQGVVGFMRIAIRVEERMTTIKMITTKDRGRRSKSPIVNHMKALHVFNLWSPKVNQNLETIKFCSWSVSV</sequence>
<reference evidence="1" key="1">
    <citation type="submission" date="2019-03" db="EMBL/GenBank/DDBJ databases">
        <title>Improved annotation for the trematode Fasciola hepatica.</title>
        <authorList>
            <person name="Choi Y.-J."/>
            <person name="Martin J."/>
            <person name="Mitreva M."/>
        </authorList>
    </citation>
    <scope>NUCLEOTIDE SEQUENCE [LARGE SCALE GENOMIC DNA]</scope>
</reference>
<evidence type="ECO:0000313" key="1">
    <source>
        <dbReference type="EMBL" id="THD26127.1"/>
    </source>
</evidence>
<name>A0A4E0RWW5_FASHE</name>
<dbReference type="AlphaFoldDB" id="A0A4E0RWW5"/>
<evidence type="ECO:0000313" key="2">
    <source>
        <dbReference type="Proteomes" id="UP000230066"/>
    </source>
</evidence>